<evidence type="ECO:0000256" key="1">
    <source>
        <dbReference type="SAM" id="Phobius"/>
    </source>
</evidence>
<sequence length="98" mass="10745">MRSLGIAFYLSVIGAGNFVSSFVITAVDHITDNGGKSWLGKDLNNSRLDRFYWLLACMAAANLCVYVFAARRYSYKNVQKVAVADCFGDELENGGPIP</sequence>
<feature type="transmembrane region" description="Helical" evidence="1">
    <location>
        <begin position="51"/>
        <end position="70"/>
    </location>
</feature>
<feature type="transmembrane region" description="Helical" evidence="1">
    <location>
        <begin position="7"/>
        <end position="31"/>
    </location>
</feature>
<keyword evidence="1" id="KW-1133">Transmembrane helix</keyword>
<name>A0A498IEB6_MALDO</name>
<dbReference type="Gene3D" id="1.20.1250.20">
    <property type="entry name" value="MFS general substrate transporter like domains"/>
    <property type="match status" value="1"/>
</dbReference>
<dbReference type="PANTHER" id="PTHR11654">
    <property type="entry name" value="OLIGOPEPTIDE TRANSPORTER-RELATED"/>
    <property type="match status" value="1"/>
</dbReference>
<protein>
    <submittedName>
        <fullName evidence="2">Uncharacterized protein</fullName>
    </submittedName>
</protein>
<evidence type="ECO:0000313" key="2">
    <source>
        <dbReference type="EMBL" id="RXH81329.1"/>
    </source>
</evidence>
<gene>
    <name evidence="2" type="ORF">DVH24_006154</name>
</gene>
<organism evidence="2 3">
    <name type="scientific">Malus domestica</name>
    <name type="common">Apple</name>
    <name type="synonym">Pyrus malus</name>
    <dbReference type="NCBI Taxonomy" id="3750"/>
    <lineage>
        <taxon>Eukaryota</taxon>
        <taxon>Viridiplantae</taxon>
        <taxon>Streptophyta</taxon>
        <taxon>Embryophyta</taxon>
        <taxon>Tracheophyta</taxon>
        <taxon>Spermatophyta</taxon>
        <taxon>Magnoliopsida</taxon>
        <taxon>eudicotyledons</taxon>
        <taxon>Gunneridae</taxon>
        <taxon>Pentapetalae</taxon>
        <taxon>rosids</taxon>
        <taxon>fabids</taxon>
        <taxon>Rosales</taxon>
        <taxon>Rosaceae</taxon>
        <taxon>Amygdaloideae</taxon>
        <taxon>Maleae</taxon>
        <taxon>Malus</taxon>
    </lineage>
</organism>
<evidence type="ECO:0000313" key="3">
    <source>
        <dbReference type="Proteomes" id="UP000290289"/>
    </source>
</evidence>
<reference evidence="2 3" key="1">
    <citation type="submission" date="2018-10" db="EMBL/GenBank/DDBJ databases">
        <title>A high-quality apple genome assembly.</title>
        <authorList>
            <person name="Hu J."/>
        </authorList>
    </citation>
    <scope>NUCLEOTIDE SEQUENCE [LARGE SCALE GENOMIC DNA]</scope>
    <source>
        <strain evidence="3">cv. HFTH1</strain>
        <tissue evidence="2">Young leaf</tissue>
    </source>
</reference>
<proteinExistence type="predicted"/>
<keyword evidence="3" id="KW-1185">Reference proteome</keyword>
<dbReference type="AlphaFoldDB" id="A0A498IEB6"/>
<comment type="caution">
    <text evidence="2">The sequence shown here is derived from an EMBL/GenBank/DDBJ whole genome shotgun (WGS) entry which is preliminary data.</text>
</comment>
<keyword evidence="1" id="KW-0472">Membrane</keyword>
<dbReference type="InterPro" id="IPR036259">
    <property type="entry name" value="MFS_trans_sf"/>
</dbReference>
<dbReference type="EMBL" id="RDQH01000338">
    <property type="protein sequence ID" value="RXH81329.1"/>
    <property type="molecule type" value="Genomic_DNA"/>
</dbReference>
<keyword evidence="1" id="KW-0812">Transmembrane</keyword>
<dbReference type="Proteomes" id="UP000290289">
    <property type="component" value="Chromosome 12"/>
</dbReference>
<accession>A0A498IEB6</accession>